<dbReference type="Gene3D" id="3.40.50.2000">
    <property type="entry name" value="Glycogen Phosphorylase B"/>
    <property type="match status" value="2"/>
</dbReference>
<dbReference type="PANTHER" id="PTHR12526">
    <property type="entry name" value="GLYCOSYLTRANSFERASE"/>
    <property type="match status" value="1"/>
</dbReference>
<dbReference type="InterPro" id="IPR001296">
    <property type="entry name" value="Glyco_trans_1"/>
</dbReference>
<dbReference type="InterPro" id="IPR028098">
    <property type="entry name" value="Glyco_trans_4-like_N"/>
</dbReference>
<dbReference type="RefSeq" id="WP_099646935.1">
    <property type="nucleotide sequence ID" value="NZ_KZ319294.1"/>
</dbReference>
<dbReference type="Pfam" id="PF13439">
    <property type="entry name" value="Glyco_transf_4"/>
    <property type="match status" value="1"/>
</dbReference>
<feature type="domain" description="Glycosyl transferase family 1" evidence="1">
    <location>
        <begin position="182"/>
        <end position="355"/>
    </location>
</feature>
<gene>
    <name evidence="3" type="ORF">CJ305_14135</name>
</gene>
<dbReference type="OrthoDB" id="502646at2"/>
<comment type="caution">
    <text evidence="3">The sequence shown here is derived from an EMBL/GenBank/DDBJ whole genome shotgun (WGS) entry which is preliminary data.</text>
</comment>
<evidence type="ECO:0000259" key="1">
    <source>
        <dbReference type="Pfam" id="PF00534"/>
    </source>
</evidence>
<proteinExistence type="predicted"/>
<feature type="domain" description="Glycosyltransferase subfamily 4-like N-terminal" evidence="2">
    <location>
        <begin position="19"/>
        <end position="181"/>
    </location>
</feature>
<evidence type="ECO:0000313" key="4">
    <source>
        <dbReference type="Proteomes" id="UP000229433"/>
    </source>
</evidence>
<dbReference type="CDD" id="cd03801">
    <property type="entry name" value="GT4_PimA-like"/>
    <property type="match status" value="1"/>
</dbReference>
<dbReference type="AlphaFoldDB" id="A0A2G1VPG3"/>
<dbReference type="EMBL" id="NQXA01000012">
    <property type="protein sequence ID" value="PHQ28643.1"/>
    <property type="molecule type" value="Genomic_DNA"/>
</dbReference>
<keyword evidence="4" id="KW-1185">Reference proteome</keyword>
<organism evidence="3 4">
    <name type="scientific">Leeuwenhoekiella nanhaiensis</name>
    <dbReference type="NCBI Taxonomy" id="1655491"/>
    <lineage>
        <taxon>Bacteria</taxon>
        <taxon>Pseudomonadati</taxon>
        <taxon>Bacteroidota</taxon>
        <taxon>Flavobacteriia</taxon>
        <taxon>Flavobacteriales</taxon>
        <taxon>Flavobacteriaceae</taxon>
        <taxon>Leeuwenhoekiella</taxon>
    </lineage>
</organism>
<evidence type="ECO:0000259" key="2">
    <source>
        <dbReference type="Pfam" id="PF13439"/>
    </source>
</evidence>
<dbReference type="SUPFAM" id="SSF53756">
    <property type="entry name" value="UDP-Glycosyltransferase/glycogen phosphorylase"/>
    <property type="match status" value="1"/>
</dbReference>
<accession>A0A2G1VPG3</accession>
<name>A0A2G1VPG3_9FLAO</name>
<evidence type="ECO:0000313" key="3">
    <source>
        <dbReference type="EMBL" id="PHQ28643.1"/>
    </source>
</evidence>
<dbReference type="Proteomes" id="UP000229433">
    <property type="component" value="Unassembled WGS sequence"/>
</dbReference>
<sequence length="379" mass="43286">MHIAFLTPEYPHPYLNRSGGLGTSIKNLASSLIEAGERVTVFVYSQAEDREFEDQGVQIHSIAKRKYKFAGWYLHRRFLQRYVNREILLHKIDVLEAPDWTGITALMRFKCPLVIRCNGSDGYFCHLDNRKQKPKNRWFEKQALKNADHLLAVSAFTAKLTKEIFELKKEIQVIPNSIDVAQFKPIQIPELPNRILYYGSIIRKKGVLELAEICNIVFEQNPEALLILAGNDVRDFFTGRSTQELFIELVKPEFHKRIEFKGLLAYELVQEEIAKAAVVVLPSFAEALPMTWVEAMAMEKALVTSDIGWANEVMLDGETGYTVDPKNHEKYADAVLKLLDDEELRSKMGARARKQVVGHFATAVVVKQNLEFYKGVVKA</sequence>
<keyword evidence="3" id="KW-0808">Transferase</keyword>
<dbReference type="Pfam" id="PF00534">
    <property type="entry name" value="Glycos_transf_1"/>
    <property type="match status" value="1"/>
</dbReference>
<reference evidence="3 4" key="1">
    <citation type="submission" date="2017-08" db="EMBL/GenBank/DDBJ databases">
        <title>The whole genome shortgun sequences of strain Leeuwenhoekiella nanhaiensis G18 from the South China Sea.</title>
        <authorList>
            <person name="Liu Q."/>
        </authorList>
    </citation>
    <scope>NUCLEOTIDE SEQUENCE [LARGE SCALE GENOMIC DNA]</scope>
    <source>
        <strain evidence="3 4">G18</strain>
    </source>
</reference>
<dbReference type="PANTHER" id="PTHR12526:SF637">
    <property type="entry name" value="GLYCOSYLTRANSFERASE EPSF-RELATED"/>
    <property type="match status" value="1"/>
</dbReference>
<protein>
    <submittedName>
        <fullName evidence="3">Glycosyl transferase</fullName>
    </submittedName>
</protein>
<dbReference type="GO" id="GO:0016757">
    <property type="term" value="F:glycosyltransferase activity"/>
    <property type="evidence" value="ECO:0007669"/>
    <property type="project" value="InterPro"/>
</dbReference>